<dbReference type="CDD" id="cd05233">
    <property type="entry name" value="SDR_c"/>
    <property type="match status" value="1"/>
</dbReference>
<dbReference type="Proteomes" id="UP000193218">
    <property type="component" value="Unassembled WGS sequence"/>
</dbReference>
<dbReference type="STRING" id="4999.A0A1Y1UMZ7"/>
<keyword evidence="2" id="KW-0521">NADP</keyword>
<organism evidence="4 5">
    <name type="scientific">Kockovaella imperatae</name>
    <dbReference type="NCBI Taxonomy" id="4999"/>
    <lineage>
        <taxon>Eukaryota</taxon>
        <taxon>Fungi</taxon>
        <taxon>Dikarya</taxon>
        <taxon>Basidiomycota</taxon>
        <taxon>Agaricomycotina</taxon>
        <taxon>Tremellomycetes</taxon>
        <taxon>Tremellales</taxon>
        <taxon>Cuniculitremaceae</taxon>
        <taxon>Kockovaella</taxon>
    </lineage>
</organism>
<dbReference type="EMBL" id="NBSH01000003">
    <property type="protein sequence ID" value="ORX38887.1"/>
    <property type="molecule type" value="Genomic_DNA"/>
</dbReference>
<keyword evidence="3" id="KW-0560">Oxidoreductase</keyword>
<dbReference type="InParanoid" id="A0A1Y1UMZ7"/>
<name>A0A1Y1UMZ7_9TREE</name>
<dbReference type="PRINTS" id="PR00080">
    <property type="entry name" value="SDRFAMILY"/>
</dbReference>
<evidence type="ECO:0000256" key="3">
    <source>
        <dbReference type="ARBA" id="ARBA00023002"/>
    </source>
</evidence>
<dbReference type="InterPro" id="IPR002347">
    <property type="entry name" value="SDR_fam"/>
</dbReference>
<sequence length="135" mass="14934">MAQGRGRGGVWRTRLRGDVSTKDGVLRLVEQITEKEQRVDVLINNAAIQRPWKDPISNHLDPDSIERLVWEGVDDDDWEKTHSVNVNGVYFMTAGLVPLLRKSEDPSVIVISSIAAIANQRPVSTLTYGVSKAAA</sequence>
<proteinExistence type="inferred from homology"/>
<dbReference type="SUPFAM" id="SSF51735">
    <property type="entry name" value="NAD(P)-binding Rossmann-fold domains"/>
    <property type="match status" value="1"/>
</dbReference>
<reference evidence="4 5" key="1">
    <citation type="submission" date="2017-03" db="EMBL/GenBank/DDBJ databases">
        <title>Widespread Adenine N6-methylation of Active Genes in Fungi.</title>
        <authorList>
            <consortium name="DOE Joint Genome Institute"/>
            <person name="Mondo S.J."/>
            <person name="Dannebaum R.O."/>
            <person name="Kuo R.C."/>
            <person name="Louie K.B."/>
            <person name="Bewick A.J."/>
            <person name="Labutti K."/>
            <person name="Haridas S."/>
            <person name="Kuo A."/>
            <person name="Salamov A."/>
            <person name="Ahrendt S.R."/>
            <person name="Lau R."/>
            <person name="Bowen B.P."/>
            <person name="Lipzen A."/>
            <person name="Sullivan W."/>
            <person name="Andreopoulos W.B."/>
            <person name="Clum A."/>
            <person name="Lindquist E."/>
            <person name="Daum C."/>
            <person name="Northen T.R."/>
            <person name="Ramamoorthy G."/>
            <person name="Schmitz R.J."/>
            <person name="Gryganskyi A."/>
            <person name="Culley D."/>
            <person name="Magnuson J."/>
            <person name="James T.Y."/>
            <person name="O'Malley M.A."/>
            <person name="Stajich J.E."/>
            <person name="Spatafora J.W."/>
            <person name="Visel A."/>
            <person name="Grigoriev I.V."/>
        </authorList>
    </citation>
    <scope>NUCLEOTIDE SEQUENCE [LARGE SCALE GENOMIC DNA]</scope>
    <source>
        <strain evidence="4 5">NRRL Y-17943</strain>
    </source>
</reference>
<gene>
    <name evidence="4" type="ORF">BD324DRAFT_295947</name>
</gene>
<evidence type="ECO:0000256" key="1">
    <source>
        <dbReference type="ARBA" id="ARBA00006484"/>
    </source>
</evidence>
<dbReference type="PRINTS" id="PR00081">
    <property type="entry name" value="GDHRDH"/>
</dbReference>
<evidence type="ECO:0000313" key="4">
    <source>
        <dbReference type="EMBL" id="ORX38887.1"/>
    </source>
</evidence>
<dbReference type="RefSeq" id="XP_021872750.1">
    <property type="nucleotide sequence ID" value="XM_022012409.1"/>
</dbReference>
<dbReference type="PANTHER" id="PTHR43618">
    <property type="entry name" value="7-ALPHA-HYDROXYSTEROID DEHYDROGENASE"/>
    <property type="match status" value="1"/>
</dbReference>
<dbReference type="AlphaFoldDB" id="A0A1Y1UMZ7"/>
<evidence type="ECO:0000256" key="2">
    <source>
        <dbReference type="ARBA" id="ARBA00022857"/>
    </source>
</evidence>
<dbReference type="GeneID" id="33554217"/>
<comment type="similarity">
    <text evidence="1">Belongs to the short-chain dehydrogenases/reductases (SDR) family.</text>
</comment>
<comment type="caution">
    <text evidence="4">The sequence shown here is derived from an EMBL/GenBank/DDBJ whole genome shotgun (WGS) entry which is preliminary data.</text>
</comment>
<dbReference type="InterPro" id="IPR052178">
    <property type="entry name" value="Sec_Metab_Biosynth_SDR"/>
</dbReference>
<dbReference type="InterPro" id="IPR036291">
    <property type="entry name" value="NAD(P)-bd_dom_sf"/>
</dbReference>
<dbReference type="OrthoDB" id="3819888at2759"/>
<dbReference type="PANTHER" id="PTHR43618:SF4">
    <property type="entry name" value="SHORT CHAIN DEHYDROGENASE_REDUCTASE FAMILY (AFU_ORTHOLOGUE AFUA_7G04540)"/>
    <property type="match status" value="1"/>
</dbReference>
<keyword evidence="5" id="KW-1185">Reference proteome</keyword>
<accession>A0A1Y1UMZ7</accession>
<dbReference type="GO" id="GO:0016491">
    <property type="term" value="F:oxidoreductase activity"/>
    <property type="evidence" value="ECO:0007669"/>
    <property type="project" value="UniProtKB-KW"/>
</dbReference>
<dbReference type="Gene3D" id="3.40.50.720">
    <property type="entry name" value="NAD(P)-binding Rossmann-like Domain"/>
    <property type="match status" value="1"/>
</dbReference>
<dbReference type="Pfam" id="PF00106">
    <property type="entry name" value="adh_short"/>
    <property type="match status" value="1"/>
</dbReference>
<evidence type="ECO:0000313" key="5">
    <source>
        <dbReference type="Proteomes" id="UP000193218"/>
    </source>
</evidence>
<protein>
    <submittedName>
        <fullName evidence="4">Uncharacterized protein</fullName>
    </submittedName>
</protein>